<dbReference type="Pfam" id="PF01764">
    <property type="entry name" value="Lipase_3"/>
    <property type="match status" value="1"/>
</dbReference>
<dbReference type="EMBL" id="BLXO01000001">
    <property type="protein sequence ID" value="GFN45688.1"/>
    <property type="molecule type" value="Genomic_DNA"/>
</dbReference>
<keyword evidence="4" id="KW-0443">Lipid metabolism</keyword>
<evidence type="ECO:0000259" key="5">
    <source>
        <dbReference type="Pfam" id="PF01764"/>
    </source>
</evidence>
<comment type="caution">
    <text evidence="6">The sequence shown here is derived from an EMBL/GenBank/DDBJ whole genome shotgun (WGS) entry which is preliminary data.</text>
</comment>
<gene>
    <name evidence="6" type="ORF">RINTU1_09490</name>
</gene>
<evidence type="ECO:0000256" key="1">
    <source>
        <dbReference type="ARBA" id="ARBA00022801"/>
    </source>
</evidence>
<protein>
    <recommendedName>
        <fullName evidence="5">Fungal lipase-type domain-containing protein</fullName>
    </recommendedName>
</protein>
<dbReference type="Proteomes" id="UP000504714">
    <property type="component" value="Unassembled WGS sequence"/>
</dbReference>
<accession>A0A6L2ZNA9</accession>
<evidence type="ECO:0000256" key="2">
    <source>
        <dbReference type="ARBA" id="ARBA00022946"/>
    </source>
</evidence>
<dbReference type="Gene3D" id="3.40.50.1820">
    <property type="entry name" value="alpha/beta hydrolase"/>
    <property type="match status" value="1"/>
</dbReference>
<evidence type="ECO:0000256" key="4">
    <source>
        <dbReference type="ARBA" id="ARBA00023098"/>
    </source>
</evidence>
<reference evidence="6 7" key="1">
    <citation type="submission" date="2020-06" db="EMBL/GenBank/DDBJ databases">
        <title>The genome sequence of Candidatus Regiella insecticola strain Tut.</title>
        <authorList>
            <person name="Nikoh N."/>
            <person name="Tsuchida T."/>
            <person name="Koga R."/>
            <person name="Oshima K."/>
            <person name="Hattori M."/>
            <person name="Fukatsu T."/>
        </authorList>
    </citation>
    <scope>NUCLEOTIDE SEQUENCE [LARGE SCALE GENOMIC DNA]</scope>
    <source>
        <strain evidence="6 7">Tut</strain>
    </source>
</reference>
<sequence length="321" mass="35087">MKASLFTSTQAAEWGLLIADVMNAYQAGDPHIMCRQPLPGSRLAASWQIQGCLVANDAFGLSDANSWRFYGVLARQVKTSEYAVVLRGTANIQEWIDSLKCCLISHPAPEAGKVEEGFFRLYQSMRYLPLRQDGNGLLSNIPDNAPSAASGIYDAVGGRHLVITGHSLGAALGTYLAFDLADRYYSDQPQAVTLSMCLFASPRPGNQGFADRFEALMADCYLVYNYARDIVPHLPPSLFDYCSLTEVVELTPQTAKAVIAADIACNHHILCYCAMLDYNCIENWHLLLARTGDNNSCICGPNIVKNRSLLPAVSDRGCYPG</sequence>
<dbReference type="AlphaFoldDB" id="A0A6L2ZNA9"/>
<dbReference type="InterPro" id="IPR002921">
    <property type="entry name" value="Fungal_lipase-type"/>
</dbReference>
<dbReference type="PANTHER" id="PTHR31403:SF7">
    <property type="entry name" value="PHOSPHOLIPASE A1-IGAMMA3, CHLOROPLASTIC"/>
    <property type="match status" value="1"/>
</dbReference>
<organism evidence="6 7">
    <name type="scientific">Candidatus Regiella insecticola</name>
    <dbReference type="NCBI Taxonomy" id="138073"/>
    <lineage>
        <taxon>Bacteria</taxon>
        <taxon>Pseudomonadati</taxon>
        <taxon>Pseudomonadota</taxon>
        <taxon>Gammaproteobacteria</taxon>
        <taxon>Enterobacterales</taxon>
        <taxon>Enterobacteriaceae</taxon>
        <taxon>aphid secondary symbionts</taxon>
        <taxon>Candidatus Regiella</taxon>
    </lineage>
</organism>
<evidence type="ECO:0000313" key="7">
    <source>
        <dbReference type="Proteomes" id="UP000504714"/>
    </source>
</evidence>
<dbReference type="RefSeq" id="WP_176487454.1">
    <property type="nucleotide sequence ID" value="NZ_BLXO01000001.1"/>
</dbReference>
<keyword evidence="3" id="KW-0442">Lipid degradation</keyword>
<proteinExistence type="predicted"/>
<evidence type="ECO:0000313" key="6">
    <source>
        <dbReference type="EMBL" id="GFN45688.1"/>
    </source>
</evidence>
<dbReference type="SUPFAM" id="SSF53474">
    <property type="entry name" value="alpha/beta-Hydrolases"/>
    <property type="match status" value="1"/>
</dbReference>
<dbReference type="InterPro" id="IPR029058">
    <property type="entry name" value="AB_hydrolase_fold"/>
</dbReference>
<dbReference type="GO" id="GO:0016042">
    <property type="term" value="P:lipid catabolic process"/>
    <property type="evidence" value="ECO:0007669"/>
    <property type="project" value="UniProtKB-KW"/>
</dbReference>
<feature type="domain" description="Fungal lipase-type" evidence="5">
    <location>
        <begin position="84"/>
        <end position="237"/>
    </location>
</feature>
<dbReference type="PANTHER" id="PTHR31403">
    <property type="entry name" value="PHOSPHOLIPASE A1-IBETA2, CHLOROPLASTIC"/>
    <property type="match status" value="1"/>
</dbReference>
<keyword evidence="2" id="KW-0809">Transit peptide</keyword>
<dbReference type="CDD" id="cd00519">
    <property type="entry name" value="Lipase_3"/>
    <property type="match status" value="1"/>
</dbReference>
<name>A0A6L2ZNA9_9ENTR</name>
<keyword evidence="1" id="KW-0378">Hydrolase</keyword>
<evidence type="ECO:0000256" key="3">
    <source>
        <dbReference type="ARBA" id="ARBA00022963"/>
    </source>
</evidence>
<dbReference type="GO" id="GO:0004620">
    <property type="term" value="F:phospholipase activity"/>
    <property type="evidence" value="ECO:0007669"/>
    <property type="project" value="UniProtKB-ARBA"/>
</dbReference>